<dbReference type="GO" id="GO:0046464">
    <property type="term" value="P:acylglycerol catabolic process"/>
    <property type="evidence" value="ECO:0007669"/>
    <property type="project" value="TreeGrafter"/>
</dbReference>
<gene>
    <name evidence="2" type="ORF">BP5796_12423</name>
</gene>
<evidence type="ECO:0000259" key="1">
    <source>
        <dbReference type="Pfam" id="PF00561"/>
    </source>
</evidence>
<organism evidence="2 3">
    <name type="scientific">Coleophoma crateriformis</name>
    <dbReference type="NCBI Taxonomy" id="565419"/>
    <lineage>
        <taxon>Eukaryota</taxon>
        <taxon>Fungi</taxon>
        <taxon>Dikarya</taxon>
        <taxon>Ascomycota</taxon>
        <taxon>Pezizomycotina</taxon>
        <taxon>Leotiomycetes</taxon>
        <taxon>Helotiales</taxon>
        <taxon>Dermateaceae</taxon>
        <taxon>Coleophoma</taxon>
    </lineage>
</organism>
<reference evidence="2 3" key="1">
    <citation type="journal article" date="2018" name="IMA Fungus">
        <title>IMA Genome-F 9: Draft genome sequence of Annulohypoxylon stygium, Aspergillus mulundensis, Berkeleyomyces basicola (syn. Thielaviopsis basicola), Ceratocystis smalleyi, two Cercospora beticola strains, Coleophoma cylindrospora, Fusarium fracticaudum, Phialophora cf. hyalina, and Morchella septimelata.</title>
        <authorList>
            <person name="Wingfield B.D."/>
            <person name="Bills G.F."/>
            <person name="Dong Y."/>
            <person name="Huang W."/>
            <person name="Nel W.J."/>
            <person name="Swalarsk-Parry B.S."/>
            <person name="Vaghefi N."/>
            <person name="Wilken P.M."/>
            <person name="An Z."/>
            <person name="de Beer Z.W."/>
            <person name="De Vos L."/>
            <person name="Chen L."/>
            <person name="Duong T.A."/>
            <person name="Gao Y."/>
            <person name="Hammerbacher A."/>
            <person name="Kikkert J.R."/>
            <person name="Li Y."/>
            <person name="Li H."/>
            <person name="Li K."/>
            <person name="Li Q."/>
            <person name="Liu X."/>
            <person name="Ma X."/>
            <person name="Naidoo K."/>
            <person name="Pethybridge S.J."/>
            <person name="Sun J."/>
            <person name="Steenkamp E.T."/>
            <person name="van der Nest M.A."/>
            <person name="van Wyk S."/>
            <person name="Wingfield M.J."/>
            <person name="Xiong C."/>
            <person name="Yue Q."/>
            <person name="Zhang X."/>
        </authorList>
    </citation>
    <scope>NUCLEOTIDE SEQUENCE [LARGE SCALE GENOMIC DNA]</scope>
    <source>
        <strain evidence="2 3">BP5796</strain>
    </source>
</reference>
<comment type="caution">
    <text evidence="2">The sequence shown here is derived from an EMBL/GenBank/DDBJ whole genome shotgun (WGS) entry which is preliminary data.</text>
</comment>
<dbReference type="SUPFAM" id="SSF53474">
    <property type="entry name" value="alpha/beta-Hydrolases"/>
    <property type="match status" value="1"/>
</dbReference>
<sequence length="276" mass="31344">MMTAPVILKAYYTAPEGQVHYRYAKALVKDEKKCPIMFMHMSASSSFIYEELMERCAVEGYDCYAPDMPGFGASYNPNYMPEGIKYYVEVFMLLAKHVGLTKFHAFGHHSGASIATEMATLYPEQILSLTVVGPCLLNREEQIEHTSGGLLEYGTRPVMDGSHMMKVWGILRKQEAEWDVLKMNQEAIDWIRAWEGKVQCYTNVFSQPMIKIMGDVRCPVLGMSSEKDILYPYFPRLKEIKPDSTTAIVQGGDWEVMKDAEGCCNAFVDFAYKLPK</sequence>
<keyword evidence="3" id="KW-1185">Reference proteome</keyword>
<dbReference type="PANTHER" id="PTHR43798">
    <property type="entry name" value="MONOACYLGLYCEROL LIPASE"/>
    <property type="match status" value="1"/>
</dbReference>
<protein>
    <recommendedName>
        <fullName evidence="1">AB hydrolase-1 domain-containing protein</fullName>
    </recommendedName>
</protein>
<accession>A0A3D8Q9H2</accession>
<dbReference type="GO" id="GO:0016020">
    <property type="term" value="C:membrane"/>
    <property type="evidence" value="ECO:0007669"/>
    <property type="project" value="TreeGrafter"/>
</dbReference>
<dbReference type="InterPro" id="IPR000073">
    <property type="entry name" value="AB_hydrolase_1"/>
</dbReference>
<dbReference type="OrthoDB" id="284184at2759"/>
<feature type="domain" description="AB hydrolase-1" evidence="1">
    <location>
        <begin position="45"/>
        <end position="138"/>
    </location>
</feature>
<dbReference type="PANTHER" id="PTHR43798:SF33">
    <property type="entry name" value="HYDROLASE, PUTATIVE (AFU_ORTHOLOGUE AFUA_2G14860)-RELATED"/>
    <property type="match status" value="1"/>
</dbReference>
<dbReference type="InterPro" id="IPR029058">
    <property type="entry name" value="AB_hydrolase_fold"/>
</dbReference>
<evidence type="ECO:0000313" key="3">
    <source>
        <dbReference type="Proteomes" id="UP000256328"/>
    </source>
</evidence>
<dbReference type="Gene3D" id="3.40.50.1820">
    <property type="entry name" value="alpha/beta hydrolase"/>
    <property type="match status" value="1"/>
</dbReference>
<dbReference type="GO" id="GO:0047372">
    <property type="term" value="F:monoacylglycerol lipase activity"/>
    <property type="evidence" value="ECO:0007669"/>
    <property type="project" value="TreeGrafter"/>
</dbReference>
<name>A0A3D8Q9H2_9HELO</name>
<dbReference type="Proteomes" id="UP000256328">
    <property type="component" value="Unassembled WGS sequence"/>
</dbReference>
<dbReference type="Pfam" id="PF00561">
    <property type="entry name" value="Abhydrolase_1"/>
    <property type="match status" value="1"/>
</dbReference>
<dbReference type="EMBL" id="PDLN01000021">
    <property type="protein sequence ID" value="RDW58493.1"/>
    <property type="molecule type" value="Genomic_DNA"/>
</dbReference>
<proteinExistence type="predicted"/>
<evidence type="ECO:0000313" key="2">
    <source>
        <dbReference type="EMBL" id="RDW58493.1"/>
    </source>
</evidence>
<dbReference type="AlphaFoldDB" id="A0A3D8Q9H2"/>
<dbReference type="InterPro" id="IPR050266">
    <property type="entry name" value="AB_hydrolase_sf"/>
</dbReference>